<name>A0AAN9NN69_PSOTE</name>
<comment type="caution">
    <text evidence="2">The sequence shown here is derived from an EMBL/GenBank/DDBJ whole genome shotgun (WGS) entry which is preliminary data.</text>
</comment>
<proteinExistence type="predicted"/>
<keyword evidence="3" id="KW-1185">Reference proteome</keyword>
<feature type="compositionally biased region" description="Basic and acidic residues" evidence="1">
    <location>
        <begin position="192"/>
        <end position="208"/>
    </location>
</feature>
<reference evidence="2 3" key="1">
    <citation type="submission" date="2024-01" db="EMBL/GenBank/DDBJ databases">
        <title>The genomes of 5 underutilized Papilionoideae crops provide insights into root nodulation and disease resistanc.</title>
        <authorList>
            <person name="Jiang F."/>
        </authorList>
    </citation>
    <scope>NUCLEOTIDE SEQUENCE [LARGE SCALE GENOMIC DNA]</scope>
    <source>
        <strain evidence="2">DUOXIRENSHENG_FW03</strain>
        <tissue evidence="2">Leaves</tissue>
    </source>
</reference>
<dbReference type="Proteomes" id="UP001386955">
    <property type="component" value="Unassembled WGS sequence"/>
</dbReference>
<organism evidence="2 3">
    <name type="scientific">Psophocarpus tetragonolobus</name>
    <name type="common">Winged bean</name>
    <name type="synonym">Dolichos tetragonolobus</name>
    <dbReference type="NCBI Taxonomy" id="3891"/>
    <lineage>
        <taxon>Eukaryota</taxon>
        <taxon>Viridiplantae</taxon>
        <taxon>Streptophyta</taxon>
        <taxon>Embryophyta</taxon>
        <taxon>Tracheophyta</taxon>
        <taxon>Spermatophyta</taxon>
        <taxon>Magnoliopsida</taxon>
        <taxon>eudicotyledons</taxon>
        <taxon>Gunneridae</taxon>
        <taxon>Pentapetalae</taxon>
        <taxon>rosids</taxon>
        <taxon>fabids</taxon>
        <taxon>Fabales</taxon>
        <taxon>Fabaceae</taxon>
        <taxon>Papilionoideae</taxon>
        <taxon>50 kb inversion clade</taxon>
        <taxon>NPAAA clade</taxon>
        <taxon>indigoferoid/millettioid clade</taxon>
        <taxon>Phaseoleae</taxon>
        <taxon>Psophocarpus</taxon>
    </lineage>
</organism>
<protein>
    <submittedName>
        <fullName evidence="2">Uncharacterized protein</fullName>
    </submittedName>
</protein>
<dbReference type="AlphaFoldDB" id="A0AAN9NN69"/>
<feature type="region of interest" description="Disordered" evidence="1">
    <location>
        <begin position="192"/>
        <end position="221"/>
    </location>
</feature>
<evidence type="ECO:0000256" key="1">
    <source>
        <dbReference type="SAM" id="MobiDB-lite"/>
    </source>
</evidence>
<evidence type="ECO:0000313" key="3">
    <source>
        <dbReference type="Proteomes" id="UP001386955"/>
    </source>
</evidence>
<dbReference type="EMBL" id="JAYMYS010000040">
    <property type="protein sequence ID" value="KAK7375837.1"/>
    <property type="molecule type" value="Genomic_DNA"/>
</dbReference>
<gene>
    <name evidence="2" type="ORF">VNO78_35149</name>
</gene>
<evidence type="ECO:0000313" key="2">
    <source>
        <dbReference type="EMBL" id="KAK7375837.1"/>
    </source>
</evidence>
<sequence length="240" mass="26609">MLFEIALTVNPLAFYFGILRGLRTCASAFAGGLSSSITVWAVVVKTRIRTDSMPRLEKRASCRQIPSFSLLINVFEALMKGGSRLVVIPRSARARSGITLMEAPGSISTRGSLLSFADVTGEKKRPLMYASSCPARCLLSRRLYLHSGLSSLVLPCTHLRCFELPPNPRNQIRIFFSLFRWGKAKREDFRKKASSADDLEGRQGKTETTDTEPGLMKDHRIDTRLVSMPASLRSIKGAVQ</sequence>
<accession>A0AAN9NN69</accession>